<feature type="region of interest" description="Disordered" evidence="1">
    <location>
        <begin position="128"/>
        <end position="159"/>
    </location>
</feature>
<evidence type="ECO:0000313" key="2">
    <source>
        <dbReference type="EMBL" id="WWD78726.1"/>
    </source>
</evidence>
<protein>
    <submittedName>
        <fullName evidence="2">YceD family protein</fullName>
    </submittedName>
</protein>
<dbReference type="AlphaFoldDB" id="A0A5C7FBD8"/>
<name>A0A5C7FBD8_9BACI</name>
<evidence type="ECO:0000313" key="3">
    <source>
        <dbReference type="Proteomes" id="UP000321816"/>
    </source>
</evidence>
<organism evidence="2 3">
    <name type="scientific">Alkalicoccus halolimnae</name>
    <dbReference type="NCBI Taxonomy" id="1667239"/>
    <lineage>
        <taxon>Bacteria</taxon>
        <taxon>Bacillati</taxon>
        <taxon>Bacillota</taxon>
        <taxon>Bacilli</taxon>
        <taxon>Bacillales</taxon>
        <taxon>Bacillaceae</taxon>
        <taxon>Alkalicoccus</taxon>
    </lineage>
</organism>
<dbReference type="Pfam" id="PF02620">
    <property type="entry name" value="YceD"/>
    <property type="match status" value="1"/>
</dbReference>
<sequence length="170" mass="19498">MKWSIQQLQSLKDEGLHLNESVDVQDLKATDREIREISDVRIQGTGSISRELASFTLTISGTMTLPCARTLNDVEYPFSIDAVESFQLSEWATFDKDDDVHELTNNTVDLMPCVRERILLEKPLRVFSDKPEGPAPKKGDGWELRAEEEKQQKVDPRLAKLEKYFKNNDE</sequence>
<dbReference type="OrthoDB" id="9790372at2"/>
<dbReference type="InterPro" id="IPR003772">
    <property type="entry name" value="YceD"/>
</dbReference>
<dbReference type="KEGG" id="ahal:FTX54_009820"/>
<reference evidence="2 3" key="1">
    <citation type="submission" date="2024-01" db="EMBL/GenBank/DDBJ databases">
        <title>Complete Genome Sequence of Alkalicoccus halolimnae BZ-SZ-XJ29T, a Moderately Halophilic Bacterium Isolated from a Salt Lake.</title>
        <authorList>
            <person name="Zhao B."/>
        </authorList>
    </citation>
    <scope>NUCLEOTIDE SEQUENCE [LARGE SCALE GENOMIC DNA]</scope>
    <source>
        <strain evidence="2 3">BZ-SZ-XJ29</strain>
    </source>
</reference>
<accession>A0A5C7FBD8</accession>
<gene>
    <name evidence="2" type="ORF">FTX54_009820</name>
</gene>
<proteinExistence type="predicted"/>
<dbReference type="EMBL" id="CP144914">
    <property type="protein sequence ID" value="WWD78726.1"/>
    <property type="molecule type" value="Genomic_DNA"/>
</dbReference>
<keyword evidence="3" id="KW-1185">Reference proteome</keyword>
<evidence type="ECO:0000256" key="1">
    <source>
        <dbReference type="SAM" id="MobiDB-lite"/>
    </source>
</evidence>
<dbReference type="RefSeq" id="WP_147802421.1">
    <property type="nucleotide sequence ID" value="NZ_CP144914.1"/>
</dbReference>
<dbReference type="Proteomes" id="UP000321816">
    <property type="component" value="Chromosome"/>
</dbReference>